<dbReference type="Gene3D" id="2.60.40.3110">
    <property type="match status" value="1"/>
</dbReference>
<accession>A0A916S886</accession>
<dbReference type="AlphaFoldDB" id="A0A916S886"/>
<gene>
    <name evidence="2" type="ORF">GCM10011491_12750</name>
</gene>
<dbReference type="GO" id="GO:0009279">
    <property type="term" value="C:cell outer membrane"/>
    <property type="evidence" value="ECO:0007669"/>
    <property type="project" value="UniProtKB-SubCell"/>
</dbReference>
<proteinExistence type="inferred from homology"/>
<evidence type="ECO:0000256" key="1">
    <source>
        <dbReference type="RuleBase" id="RU003884"/>
    </source>
</evidence>
<reference evidence="2" key="2">
    <citation type="submission" date="2020-09" db="EMBL/GenBank/DDBJ databases">
        <authorList>
            <person name="Sun Q."/>
            <person name="Zhou Y."/>
        </authorList>
    </citation>
    <scope>NUCLEOTIDE SEQUENCE</scope>
    <source>
        <strain evidence="2">CGMCC 1.15082</strain>
    </source>
</reference>
<organism evidence="2 3">
    <name type="scientific">Brucella endophytica</name>
    <dbReference type="NCBI Taxonomy" id="1963359"/>
    <lineage>
        <taxon>Bacteria</taxon>
        <taxon>Pseudomonadati</taxon>
        <taxon>Pseudomonadota</taxon>
        <taxon>Alphaproteobacteria</taxon>
        <taxon>Hyphomicrobiales</taxon>
        <taxon>Brucellaceae</taxon>
        <taxon>Brucella/Ochrobactrum group</taxon>
        <taxon>Brucella</taxon>
    </lineage>
</organism>
<dbReference type="Pfam" id="PF00577">
    <property type="entry name" value="Usher"/>
    <property type="match status" value="1"/>
</dbReference>
<comment type="caution">
    <text evidence="2">The sequence shown here is derived from an EMBL/GenBank/DDBJ whole genome shotgun (WGS) entry which is preliminary data.</text>
</comment>
<dbReference type="InterPro" id="IPR042186">
    <property type="entry name" value="FimD_plug_dom"/>
</dbReference>
<dbReference type="InterPro" id="IPR000015">
    <property type="entry name" value="Fimb_usher"/>
</dbReference>
<keyword evidence="1" id="KW-0472">Membrane</keyword>
<dbReference type="GO" id="GO:0015473">
    <property type="term" value="F:fimbrial usher porin activity"/>
    <property type="evidence" value="ECO:0007669"/>
    <property type="project" value="InterPro"/>
</dbReference>
<evidence type="ECO:0000313" key="3">
    <source>
        <dbReference type="Proteomes" id="UP000646478"/>
    </source>
</evidence>
<dbReference type="EMBL" id="BMHH01000004">
    <property type="protein sequence ID" value="GGA86548.1"/>
    <property type="molecule type" value="Genomic_DNA"/>
</dbReference>
<protein>
    <submittedName>
        <fullName evidence="2">Fimbrial biogenesis outer membrane usher protein</fullName>
    </submittedName>
</protein>
<dbReference type="RefSeq" id="WP_188822612.1">
    <property type="nucleotide sequence ID" value="NZ_BMHH01000004.1"/>
</dbReference>
<dbReference type="Gene3D" id="2.60.40.2610">
    <property type="entry name" value="Outer membrane usher protein FimD, plug domain"/>
    <property type="match status" value="1"/>
</dbReference>
<comment type="subcellular location">
    <subcellularLocation>
        <location evidence="1">Cell outer membrane</location>
        <topology evidence="1">Multi-pass membrane protein</topology>
    </subcellularLocation>
</comment>
<dbReference type="PANTHER" id="PTHR30451:SF5">
    <property type="entry name" value="SLR0019 PROTEIN"/>
    <property type="match status" value="1"/>
</dbReference>
<keyword evidence="3" id="KW-1185">Reference proteome</keyword>
<dbReference type="GO" id="GO:0009297">
    <property type="term" value="P:pilus assembly"/>
    <property type="evidence" value="ECO:0007669"/>
    <property type="project" value="InterPro"/>
</dbReference>
<keyword evidence="1" id="KW-0813">Transport</keyword>
<dbReference type="PROSITE" id="PS01151">
    <property type="entry name" value="FIMBRIAL_USHER"/>
    <property type="match status" value="1"/>
</dbReference>
<keyword evidence="1" id="KW-0812">Transmembrane</keyword>
<sequence>MLTAAISTAGATIALAQGIDLSVLDTPLRPSLEQAQPNADLQLEITINGDPVKLVASVRKEADGALSMEPDELRNIGIRPVDIAKRPDGRIALDRLPNVKTVLDEQRQILDFIAPNSARQPRQISAGGGIQPLGRDDPRNKVETNFGTLLNYSLYANVFSGDNEYFWRDGLSGTFENRIFGSAGVIDNSMLLAEGDVRRLDSRWAWSDIDTLRTYRAGDVITGALSWTRPTRLGGIQLQRNFSLRPGLVTMPVPDFSASAAVPSTVDVFLNNARRFSNPVPAGPFELTDMPVVTGAGTARIVVRDASGNETVTESAYFVSDQLLRRGFLDYSLELGVPRTGYGTEEDTYEKQLMGSASTRYGLTNWLTLEGHAEGGEGLANAGLGVVSGIGRWGVGSLAVSGSTADGETGYQITGAAEFDLFGARLQARIQRAFGIYNDIASVTTPRLVDDDGYIYSGAAAKAMDQVSLSFPLNFDVPSYVNLNYTRLERFDGYDQSVVGASFSRALFGGTFTASGFTDLEDDEYGVIASFSMPIGKDMTLSTSALSNKDGVSGIATLSRPAREENGNLGWWVSRQQNDNSSTAASVDWRAPVARLGGTVSNQNGETAANAQVSGSVVAMGGGVFVADRIDDAFAVVDAGIPGVPVLFENRPAGKTGRNGKLLLPDLRSYERNRIGVDPKDLPLDVNVDATRRDVIPAGRSGVIVPFGKKEAGDSSLVIFRQENGDFLEMGTQGRTGATLEPFMVGHDGETFIEGLQSHNRLIMERPNGEKCVAEFNYRPKPGEQTVVPDVPCVSLKE</sequence>
<name>A0A916S886_9HYPH</name>
<keyword evidence="1" id="KW-0998">Cell outer membrane</keyword>
<keyword evidence="1" id="KW-1029">Fimbrium biogenesis</keyword>
<evidence type="ECO:0000313" key="2">
    <source>
        <dbReference type="EMBL" id="GGA86548.1"/>
    </source>
</evidence>
<dbReference type="Proteomes" id="UP000646478">
    <property type="component" value="Unassembled WGS sequence"/>
</dbReference>
<dbReference type="InterPro" id="IPR018030">
    <property type="entry name" value="Fimbrial_membr_usher_CS"/>
</dbReference>
<dbReference type="PANTHER" id="PTHR30451">
    <property type="entry name" value="OUTER MEMBRANE USHER PROTEIN"/>
    <property type="match status" value="1"/>
</dbReference>
<reference evidence="2" key="1">
    <citation type="journal article" date="2014" name="Int. J. Syst. Evol. Microbiol.">
        <title>Complete genome sequence of Corynebacterium casei LMG S-19264T (=DSM 44701T), isolated from a smear-ripened cheese.</title>
        <authorList>
            <consortium name="US DOE Joint Genome Institute (JGI-PGF)"/>
            <person name="Walter F."/>
            <person name="Albersmeier A."/>
            <person name="Kalinowski J."/>
            <person name="Ruckert C."/>
        </authorList>
    </citation>
    <scope>NUCLEOTIDE SEQUENCE</scope>
    <source>
        <strain evidence="2">CGMCC 1.15082</strain>
    </source>
</reference>
<comment type="similarity">
    <text evidence="1">Belongs to the fimbrial export usher family.</text>
</comment>